<dbReference type="EMBL" id="MTYJ01000079">
    <property type="protein sequence ID" value="OQV16017.1"/>
    <property type="molecule type" value="Genomic_DNA"/>
</dbReference>
<keyword evidence="10" id="KW-1133">Transmembrane helix</keyword>
<keyword evidence="7" id="KW-0326">Glycosidase</keyword>
<evidence type="ECO:0000256" key="2">
    <source>
        <dbReference type="ARBA" id="ARBA00007793"/>
    </source>
</evidence>
<comment type="caution">
    <text evidence="12">The sequence shown here is derived from an EMBL/GenBank/DDBJ whole genome shotgun (WGS) entry which is preliminary data.</text>
</comment>
<keyword evidence="5" id="KW-0136">Cellulose degradation</keyword>
<feature type="domain" description="Glycosyl hydrolases family 45 active site" evidence="11">
    <location>
        <begin position="206"/>
        <end position="217"/>
    </location>
</feature>
<dbReference type="Gene3D" id="3.50.4.10">
    <property type="entry name" value="Hepatocyte Growth Factor"/>
    <property type="match status" value="2"/>
</dbReference>
<evidence type="ECO:0000256" key="4">
    <source>
        <dbReference type="ARBA" id="ARBA00022801"/>
    </source>
</evidence>
<evidence type="ECO:0000256" key="7">
    <source>
        <dbReference type="ARBA" id="ARBA00023295"/>
    </source>
</evidence>
<gene>
    <name evidence="12" type="ORF">BV898_09789</name>
</gene>
<name>A0A1W0WLH6_HYPEX</name>
<keyword evidence="13" id="KW-1185">Reference proteome</keyword>
<dbReference type="PANTHER" id="PTHR39730:SF1">
    <property type="entry name" value="ENDOGLUCANASE 1"/>
    <property type="match status" value="1"/>
</dbReference>
<evidence type="ECO:0000256" key="3">
    <source>
        <dbReference type="ARBA" id="ARBA00012601"/>
    </source>
</evidence>
<dbReference type="SUPFAM" id="SSF50685">
    <property type="entry name" value="Barwin-like endoglucanases"/>
    <property type="match status" value="1"/>
</dbReference>
<keyword evidence="10" id="KW-0812">Transmembrane</keyword>
<comment type="catalytic activity">
    <reaction evidence="1 9">
        <text>Endohydrolysis of (1-&gt;4)-beta-D-glucosidic linkages in cellulose, lichenin and cereal beta-D-glucans.</text>
        <dbReference type="EC" id="3.2.1.4"/>
    </reaction>
</comment>
<comment type="similarity">
    <text evidence="2">Belongs to the glycosyl hydrolase 45 (cellulase K) family.</text>
</comment>
<dbReference type="InterPro" id="IPR036908">
    <property type="entry name" value="RlpA-like_sf"/>
</dbReference>
<dbReference type="Pfam" id="PF14295">
    <property type="entry name" value="PAN_4"/>
    <property type="match status" value="2"/>
</dbReference>
<evidence type="ECO:0000256" key="1">
    <source>
        <dbReference type="ARBA" id="ARBA00000966"/>
    </source>
</evidence>
<keyword evidence="4" id="KW-0378">Hydrolase</keyword>
<keyword evidence="8" id="KW-0624">Polysaccharide degradation</keyword>
<evidence type="ECO:0000313" key="13">
    <source>
        <dbReference type="Proteomes" id="UP000192578"/>
    </source>
</evidence>
<dbReference type="PANTHER" id="PTHR39730">
    <property type="entry name" value="ENDOGLUCANASE 1"/>
    <property type="match status" value="1"/>
</dbReference>
<dbReference type="GO" id="GO:0030245">
    <property type="term" value="P:cellulose catabolic process"/>
    <property type="evidence" value="ECO:0007669"/>
    <property type="project" value="UniProtKB-KW"/>
</dbReference>
<reference evidence="13" key="1">
    <citation type="submission" date="2017-01" db="EMBL/GenBank/DDBJ databases">
        <title>Comparative genomics of anhydrobiosis in the tardigrade Hypsibius dujardini.</title>
        <authorList>
            <person name="Yoshida Y."/>
            <person name="Koutsovoulos G."/>
            <person name="Laetsch D."/>
            <person name="Stevens L."/>
            <person name="Kumar S."/>
            <person name="Horikawa D."/>
            <person name="Ishino K."/>
            <person name="Komine S."/>
            <person name="Tomita M."/>
            <person name="Blaxter M."/>
            <person name="Arakawa K."/>
        </authorList>
    </citation>
    <scope>NUCLEOTIDE SEQUENCE [LARGE SCALE GENOMIC DNA]</scope>
    <source>
        <strain evidence="13">Z151</strain>
    </source>
</reference>
<feature type="active site" description="Nucleophile" evidence="9">
    <location>
        <position position="211"/>
    </location>
</feature>
<proteinExistence type="inferred from homology"/>
<dbReference type="InterPro" id="IPR003609">
    <property type="entry name" value="Pan_app"/>
</dbReference>
<evidence type="ECO:0000256" key="9">
    <source>
        <dbReference type="PROSITE-ProRule" id="PRU10069"/>
    </source>
</evidence>
<accession>A0A1W0WLH6</accession>
<dbReference type="PROSITE" id="PS01140">
    <property type="entry name" value="GLYCOSYL_HYDROL_F45"/>
    <property type="match status" value="1"/>
</dbReference>
<dbReference type="AlphaFoldDB" id="A0A1W0WLH6"/>
<feature type="transmembrane region" description="Helical" evidence="10">
    <location>
        <begin position="12"/>
        <end position="34"/>
    </location>
</feature>
<dbReference type="Pfam" id="PF02015">
    <property type="entry name" value="Glyco_hydro_45"/>
    <property type="match status" value="1"/>
</dbReference>
<evidence type="ECO:0000256" key="6">
    <source>
        <dbReference type="ARBA" id="ARBA00023277"/>
    </source>
</evidence>
<evidence type="ECO:0000256" key="5">
    <source>
        <dbReference type="ARBA" id="ARBA00023001"/>
    </source>
</evidence>
<dbReference type="Proteomes" id="UP000192578">
    <property type="component" value="Unassembled WGS sequence"/>
</dbReference>
<dbReference type="EC" id="3.2.1.4" evidence="3 9"/>
<sequence length="409" mass="42990">MFSFAAPNEAASGWRTVLVICLLMMITVGSAIQWNGNWAFACDFNCGDLSQATIPGDQCGGRCAGTPGCSHFTWTTWNGGTCFMKQGQGSKADAFATTDSSMVCGVIDTIQWNGNWAFGCDFVGNDLSSARISSDQCGGYCASTSGCTHFTWTSYAGGTCFMKLGSVSKADAFKTSDNTMVCGVVDGAVVTPTGVTPIGPTMDGKTTRYWDCCKPSCAWPGKAPVSSPVKTCQANGVTKLSDPNAVSGCNANNKQAYTCNDNQPWAINNNLAYGFAAANIKGSSENGWCCGCYKLDFTSGPVVGKSLIVQVTNTGGDLGENHFDLQMPGSGVGLFDGCTSQWGLPTPVWGQTYGGVTSRQACFGLPAAIQAGCLFRFDWFMGADNPTMKFAKVACPAELEARTQCVRNG</sequence>
<evidence type="ECO:0000256" key="10">
    <source>
        <dbReference type="SAM" id="Phobius"/>
    </source>
</evidence>
<dbReference type="InterPro" id="IPR000334">
    <property type="entry name" value="Glyco_hydro_45"/>
</dbReference>
<dbReference type="InterPro" id="IPR052288">
    <property type="entry name" value="GH45_Enzymes"/>
</dbReference>
<evidence type="ECO:0000256" key="8">
    <source>
        <dbReference type="ARBA" id="ARBA00023326"/>
    </source>
</evidence>
<evidence type="ECO:0000259" key="11">
    <source>
        <dbReference type="PROSITE" id="PS01140"/>
    </source>
</evidence>
<protein>
    <recommendedName>
        <fullName evidence="3 9">Cellulase</fullName>
        <ecNumber evidence="3 9">3.2.1.4</ecNumber>
    </recommendedName>
</protein>
<dbReference type="Gene3D" id="2.40.40.10">
    <property type="entry name" value="RlpA-like domain"/>
    <property type="match status" value="1"/>
</dbReference>
<evidence type="ECO:0000313" key="12">
    <source>
        <dbReference type="EMBL" id="OQV16017.1"/>
    </source>
</evidence>
<dbReference type="OrthoDB" id="10035502at2759"/>
<organism evidence="12 13">
    <name type="scientific">Hypsibius exemplaris</name>
    <name type="common">Freshwater tardigrade</name>
    <dbReference type="NCBI Taxonomy" id="2072580"/>
    <lineage>
        <taxon>Eukaryota</taxon>
        <taxon>Metazoa</taxon>
        <taxon>Ecdysozoa</taxon>
        <taxon>Tardigrada</taxon>
        <taxon>Eutardigrada</taxon>
        <taxon>Parachela</taxon>
        <taxon>Hypsibioidea</taxon>
        <taxon>Hypsibiidae</taxon>
        <taxon>Hypsibius</taxon>
    </lineage>
</organism>
<keyword evidence="6" id="KW-0119">Carbohydrate metabolism</keyword>
<dbReference type="GO" id="GO:0008810">
    <property type="term" value="F:cellulase activity"/>
    <property type="evidence" value="ECO:0007669"/>
    <property type="project" value="UniProtKB-EC"/>
</dbReference>
<keyword evidence="10" id="KW-0472">Membrane</keyword>